<organism evidence="3 4">
    <name type="scientific">Tanacetum coccineum</name>
    <dbReference type="NCBI Taxonomy" id="301880"/>
    <lineage>
        <taxon>Eukaryota</taxon>
        <taxon>Viridiplantae</taxon>
        <taxon>Streptophyta</taxon>
        <taxon>Embryophyta</taxon>
        <taxon>Tracheophyta</taxon>
        <taxon>Spermatophyta</taxon>
        <taxon>Magnoliopsida</taxon>
        <taxon>eudicotyledons</taxon>
        <taxon>Gunneridae</taxon>
        <taxon>Pentapetalae</taxon>
        <taxon>asterids</taxon>
        <taxon>campanulids</taxon>
        <taxon>Asterales</taxon>
        <taxon>Asteraceae</taxon>
        <taxon>Asteroideae</taxon>
        <taxon>Anthemideae</taxon>
        <taxon>Anthemidinae</taxon>
        <taxon>Tanacetum</taxon>
    </lineage>
</organism>
<evidence type="ECO:0000256" key="1">
    <source>
        <dbReference type="SAM" id="Coils"/>
    </source>
</evidence>
<keyword evidence="1" id="KW-0175">Coiled coil</keyword>
<reference evidence="3" key="1">
    <citation type="journal article" date="2022" name="Int. J. Mol. Sci.">
        <title>Draft Genome of Tanacetum Coccineum: Genomic Comparison of Closely Related Tanacetum-Family Plants.</title>
        <authorList>
            <person name="Yamashiro T."/>
            <person name="Shiraishi A."/>
            <person name="Nakayama K."/>
            <person name="Satake H."/>
        </authorList>
    </citation>
    <scope>NUCLEOTIDE SEQUENCE</scope>
</reference>
<reference evidence="3" key="2">
    <citation type="submission" date="2022-01" db="EMBL/GenBank/DDBJ databases">
        <authorList>
            <person name="Yamashiro T."/>
            <person name="Shiraishi A."/>
            <person name="Satake H."/>
            <person name="Nakayama K."/>
        </authorList>
    </citation>
    <scope>NUCLEOTIDE SEQUENCE</scope>
</reference>
<proteinExistence type="predicted"/>
<feature type="region of interest" description="Disordered" evidence="2">
    <location>
        <begin position="930"/>
        <end position="989"/>
    </location>
</feature>
<dbReference type="Proteomes" id="UP001151760">
    <property type="component" value="Unassembled WGS sequence"/>
</dbReference>
<accession>A0ABQ5I4Q1</accession>
<feature type="compositionally biased region" description="Basic and acidic residues" evidence="2">
    <location>
        <begin position="967"/>
        <end position="979"/>
    </location>
</feature>
<feature type="coiled-coil region" evidence="1">
    <location>
        <begin position="239"/>
        <end position="273"/>
    </location>
</feature>
<dbReference type="EMBL" id="BQNB010020355">
    <property type="protein sequence ID" value="GJT95080.1"/>
    <property type="molecule type" value="Genomic_DNA"/>
</dbReference>
<sequence length="1035" mass="117809">MKKALTILLSANPELDFFLVFMMPQMQRSLWTALKARFGDSAYERFQNILSMLELYDAKVSLEDANLKFLRSLPSVWHVVATMIRGQPGLDELEFDLSPLQHLKAASSKVQTAPNCASHSDEIICSFFAQQASMPTTHDDEDLLQIDEDAMEEIDIRWQDNNVDIDGQGICSTAEPVTVTFAMMALTELEEDDWSMEIDAEPMHFGQDGLGDFDWSNTADDTPVSLALMATNSEMEYDLKMRDLKLEEKQKELDQALRERDDFKIKLEKWSNAAVLQNEVLNKQRYLSDKTCIGFGVEYSSSEENNNSSGDETLVDPLYENFKREKAYTAKYINHRIVIYMKEPSKTQTNKIREHSGTRDKDQVEQHPRVTMDNPEEDLKDYAIIDSGCLWKLTGDHRKAVCFKSSRQRRVMWLLVNDLRRKNLRKKETIKTSCIDLSNSDDDIPKEGVFFTNSFDAKNTDTEEGGAVTTTNHGFTIDVTSTPTLRIHKIHPQSQIIGKSTAGMVQSHGKSLKALADESWVNRCKKERFNSSYKRLWVLCGLTRCKQRAIDKNSVHYQKDRSDIMLYRSYAKGIQDDSMGWNSLSFWGLHVSKTSAGPDIMFAVLSVVHDSSHSKGFSLACCKKTFQLQEDVYILVRSRSLAMQNKQYGISSTSRILLAAASCCAQYFGCKINCYYGFNCMHTEIHIENELVPFECEDHVFHSKTKAYSDSTLTSIRDCYEQRSLMWSQIAFLSQDIWERTQKILVTRSSSTSWEQFGTNIASALVGLATNQKFNFSLMILNGMLGHISNGTPFLMYPRYPDQSAAQASVSQRTAEVQGTANSQGTDEVSKVPGTVTLKGLLRYKVTVWTSKVQAELTVLLIFQKSQGLYSHRCVSNICEELEGRLDLDAFNREEFSTLQSKETKKEARSKSDPFFEDIVDKDAAVTLDMERKSDETEEINIEEKKASDVKSGDTEELDLDVVQTTDPKDKGKRDLGREPKKKKLNSSKIRAFGGRQMMGEVARRFKLMGCRRRKERLEELKKSKAKGYLSCSRK</sequence>
<feature type="compositionally biased region" description="Basic and acidic residues" evidence="2">
    <location>
        <begin position="351"/>
        <end position="370"/>
    </location>
</feature>
<keyword evidence="4" id="KW-1185">Reference proteome</keyword>
<comment type="caution">
    <text evidence="3">The sequence shown here is derived from an EMBL/GenBank/DDBJ whole genome shotgun (WGS) entry which is preliminary data.</text>
</comment>
<name>A0ABQ5I4Q1_9ASTR</name>
<feature type="region of interest" description="Disordered" evidence="2">
    <location>
        <begin position="348"/>
        <end position="375"/>
    </location>
</feature>
<evidence type="ECO:0000313" key="3">
    <source>
        <dbReference type="EMBL" id="GJT95080.1"/>
    </source>
</evidence>
<protein>
    <submittedName>
        <fullName evidence="3">Uncharacterized protein</fullName>
    </submittedName>
</protein>
<feature type="compositionally biased region" description="Basic and acidic residues" evidence="2">
    <location>
        <begin position="942"/>
        <end position="954"/>
    </location>
</feature>
<gene>
    <name evidence="3" type="ORF">Tco_1090598</name>
</gene>
<evidence type="ECO:0000256" key="2">
    <source>
        <dbReference type="SAM" id="MobiDB-lite"/>
    </source>
</evidence>
<evidence type="ECO:0000313" key="4">
    <source>
        <dbReference type="Proteomes" id="UP001151760"/>
    </source>
</evidence>